<reference evidence="4 5" key="1">
    <citation type="submission" date="2016-03" db="EMBL/GenBank/DDBJ databases">
        <title>Whole genome sequencing of Grifola frondosa 9006-11.</title>
        <authorList>
            <person name="Min B."/>
            <person name="Park H."/>
            <person name="Kim J.-G."/>
            <person name="Cho H."/>
            <person name="Oh Y.-L."/>
            <person name="Kong W.-S."/>
            <person name="Choi I.-G."/>
        </authorList>
    </citation>
    <scope>NUCLEOTIDE SEQUENCE [LARGE SCALE GENOMIC DNA]</scope>
    <source>
        <strain evidence="4 5">9006-11</strain>
    </source>
</reference>
<dbReference type="AlphaFoldDB" id="A0A1C7LXX1"/>
<dbReference type="OrthoDB" id="2747207at2759"/>
<comment type="caution">
    <text evidence="4">The sequence shown here is derived from an EMBL/GenBank/DDBJ whole genome shotgun (WGS) entry which is preliminary data.</text>
</comment>
<organism evidence="4 5">
    <name type="scientific">Grifola frondosa</name>
    <name type="common">Maitake</name>
    <name type="synonym">Polyporus frondosus</name>
    <dbReference type="NCBI Taxonomy" id="5627"/>
    <lineage>
        <taxon>Eukaryota</taxon>
        <taxon>Fungi</taxon>
        <taxon>Dikarya</taxon>
        <taxon>Basidiomycota</taxon>
        <taxon>Agaricomycotina</taxon>
        <taxon>Agaricomycetes</taxon>
        <taxon>Polyporales</taxon>
        <taxon>Grifolaceae</taxon>
        <taxon>Grifola</taxon>
    </lineage>
</organism>
<dbReference type="STRING" id="5627.A0A1C7LXX1"/>
<keyword evidence="5" id="KW-1185">Reference proteome</keyword>
<dbReference type="Pfam" id="PF26640">
    <property type="entry name" value="DUF8212"/>
    <property type="match status" value="1"/>
</dbReference>
<evidence type="ECO:0000313" key="5">
    <source>
        <dbReference type="Proteomes" id="UP000092993"/>
    </source>
</evidence>
<feature type="region of interest" description="Disordered" evidence="1">
    <location>
        <begin position="797"/>
        <end position="823"/>
    </location>
</feature>
<evidence type="ECO:0000313" key="4">
    <source>
        <dbReference type="EMBL" id="OBZ69553.1"/>
    </source>
</evidence>
<sequence>MWFTVYYCSGGHVWPIFYLEAKLPSHISLPASRINVDDWMPSALRDLLELVLRLQLLCRFVVYKIDLHTIGSPLRLWNVAAKAAEGVAWRNIDGEIISVSVVHKLDDRVNCWVLQVSAVQSALYILDESYAKTNVAIIRDRVLPYNFDGEDYLYVVPIIASPVCAMSEYSAESYTRPIELGRMRFTSTCGCIQLDSEDPIAYALRLRLCQLNQIDHSRFPDYLYHGRMYLLNTKSVLLREFADPLTIPPYAILSHRWADPRRETTFEQLKARRVSEKIKYFCEEALIDGYDWVWVDTCCINKTSSSELSEAINSMYIWYGKSDVCYAYLKDVSGAGDARQPDSAFRKSEWFRRGWTLQELIAPAKVVFLDADWKLIGTKENLADVVEEITKVPRDILLHRSPFSKFSVAQRLSWAADRETTRDEDQAYSLMGLFGIHMPTLYGEGQHAFIRLQQEIMRNSNDHSVFAWKTGPLLPSWQGLLAPSPSYFHASDTIVQMPYETYGKQFAKISQPHYSVTNYGILLRLPLYHISKQGAEVYLAALACKFSEGRMICIRLQRLQGNLYTKESPDFIDVEIQPNRFVVQEVYIQHTSPVFDMTSSHHARSNMACTFFIDRTMLSTFKLKRGGLAPPRMWVEDEGGLRLTIDGFCERRYGTAIFEVEATGAMFAVILGADKVDSSGQNDATREVWVDLIARKDHQVWRDLSSTGGDAIKIQAMYRDPKSSLCASKVSDSQSRHRRESVEKDLGLDTVRLTTRLTQVAPEQSLWWNTVELYIQRISSPTTTVVDSSSIFEQPHDNTSLRQANIDSSPPSRSVDKSNTALPAYGDKSRTMTFLQAKTRACCVVRPRVSVCASLLIRWRVRSLSKLRTRYT</sequence>
<evidence type="ECO:0000256" key="1">
    <source>
        <dbReference type="SAM" id="MobiDB-lite"/>
    </source>
</evidence>
<feature type="domain" description="Heterokaryon incompatibility" evidence="2">
    <location>
        <begin position="250"/>
        <end position="333"/>
    </location>
</feature>
<dbReference type="Proteomes" id="UP000092993">
    <property type="component" value="Unassembled WGS sequence"/>
</dbReference>
<protein>
    <submittedName>
        <fullName evidence="4">Uncharacterized protein</fullName>
    </submittedName>
</protein>
<gene>
    <name evidence="4" type="ORF">A0H81_10519</name>
</gene>
<feature type="domain" description="DUF8212" evidence="3">
    <location>
        <begin position="447"/>
        <end position="470"/>
    </location>
</feature>
<name>A0A1C7LXX1_GRIFR</name>
<dbReference type="PANTHER" id="PTHR10622">
    <property type="entry name" value="HET DOMAIN-CONTAINING PROTEIN"/>
    <property type="match status" value="1"/>
</dbReference>
<evidence type="ECO:0000259" key="3">
    <source>
        <dbReference type="Pfam" id="PF26640"/>
    </source>
</evidence>
<dbReference type="PANTHER" id="PTHR10622:SF10">
    <property type="entry name" value="HET DOMAIN-CONTAINING PROTEIN"/>
    <property type="match status" value="1"/>
</dbReference>
<dbReference type="EMBL" id="LUGG01000015">
    <property type="protein sequence ID" value="OBZ69553.1"/>
    <property type="molecule type" value="Genomic_DNA"/>
</dbReference>
<dbReference type="Pfam" id="PF06985">
    <property type="entry name" value="HET"/>
    <property type="match status" value="1"/>
</dbReference>
<dbReference type="InterPro" id="IPR058525">
    <property type="entry name" value="DUF8212"/>
</dbReference>
<dbReference type="InterPro" id="IPR010730">
    <property type="entry name" value="HET"/>
</dbReference>
<accession>A0A1C7LXX1</accession>
<evidence type="ECO:0000259" key="2">
    <source>
        <dbReference type="Pfam" id="PF06985"/>
    </source>
</evidence>
<proteinExistence type="predicted"/>
<feature type="compositionally biased region" description="Polar residues" evidence="1">
    <location>
        <begin position="797"/>
        <end position="821"/>
    </location>
</feature>